<evidence type="ECO:0000256" key="3">
    <source>
        <dbReference type="ARBA" id="ARBA00012098"/>
    </source>
</evidence>
<comment type="catalytic activity">
    <reaction evidence="1 7">
        <text>dTDP-4-dehydro-6-deoxy-alpha-D-glucose = dTDP-4-dehydro-beta-L-rhamnose</text>
        <dbReference type="Rhea" id="RHEA:16969"/>
        <dbReference type="ChEBI" id="CHEBI:57649"/>
        <dbReference type="ChEBI" id="CHEBI:62830"/>
        <dbReference type="EC" id="5.1.3.13"/>
    </reaction>
</comment>
<dbReference type="PANTHER" id="PTHR21047:SF2">
    <property type="entry name" value="THYMIDINE DIPHOSPHO-4-KETO-RHAMNOSE 3,5-EPIMERASE"/>
    <property type="match status" value="1"/>
</dbReference>
<dbReference type="Pfam" id="PF00908">
    <property type="entry name" value="dTDP_sugar_isom"/>
    <property type="match status" value="1"/>
</dbReference>
<evidence type="ECO:0000313" key="9">
    <source>
        <dbReference type="Proteomes" id="UP000462362"/>
    </source>
</evidence>
<dbReference type="GO" id="GO:0008830">
    <property type="term" value="F:dTDP-4-dehydrorhamnose 3,5-epimerase activity"/>
    <property type="evidence" value="ECO:0007669"/>
    <property type="project" value="UniProtKB-UniRule"/>
</dbReference>
<gene>
    <name evidence="8" type="primary">rfbC</name>
    <name evidence="8" type="ORF">GMD42_03620</name>
</gene>
<organism evidence="8 9">
    <name type="scientific">Parasutterella excrementihominis</name>
    <dbReference type="NCBI Taxonomy" id="487175"/>
    <lineage>
        <taxon>Bacteria</taxon>
        <taxon>Pseudomonadati</taxon>
        <taxon>Pseudomonadota</taxon>
        <taxon>Betaproteobacteria</taxon>
        <taxon>Burkholderiales</taxon>
        <taxon>Sutterellaceae</taxon>
        <taxon>Parasutterella</taxon>
    </lineage>
</organism>
<dbReference type="Gene3D" id="2.60.120.10">
    <property type="entry name" value="Jelly Rolls"/>
    <property type="match status" value="1"/>
</dbReference>
<comment type="similarity">
    <text evidence="7">Belongs to the dTDP-4-dehydrorhamnose 3,5-epimerase family.</text>
</comment>
<dbReference type="GO" id="GO:0000271">
    <property type="term" value="P:polysaccharide biosynthetic process"/>
    <property type="evidence" value="ECO:0007669"/>
    <property type="project" value="TreeGrafter"/>
</dbReference>
<comment type="function">
    <text evidence="2 7">Catalyzes the epimerization of the C3' and C5'positions of dTDP-6-deoxy-D-xylo-4-hexulose, forming dTDP-6-deoxy-L-lyxo-4-hexulose.</text>
</comment>
<protein>
    <recommendedName>
        <fullName evidence="4 7">dTDP-4-dehydrorhamnose 3,5-epimerase</fullName>
        <ecNumber evidence="3 7">5.1.3.13</ecNumber>
    </recommendedName>
    <alternativeName>
        <fullName evidence="7">Thymidine diphospho-4-keto-rhamnose 3,5-epimerase</fullName>
    </alternativeName>
</protein>
<evidence type="ECO:0000256" key="4">
    <source>
        <dbReference type="ARBA" id="ARBA00019595"/>
    </source>
</evidence>
<feature type="site" description="Participates in a stacking interaction with the thymidine ring of dTDP-4-oxo-6-deoxyglucose" evidence="6">
    <location>
        <position position="136"/>
    </location>
</feature>
<evidence type="ECO:0000256" key="5">
    <source>
        <dbReference type="PIRSR" id="PIRSR600888-1"/>
    </source>
</evidence>
<proteinExistence type="inferred from homology"/>
<accession>A0A6I3S1D6</accession>
<comment type="caution">
    <text evidence="8">The sequence shown here is derived from an EMBL/GenBank/DDBJ whole genome shotgun (WGS) entry which is preliminary data.</text>
</comment>
<feature type="active site" description="Proton acceptor" evidence="5">
    <location>
        <position position="61"/>
    </location>
</feature>
<dbReference type="InterPro" id="IPR014710">
    <property type="entry name" value="RmlC-like_jellyroll"/>
</dbReference>
<comment type="pathway">
    <text evidence="7">Carbohydrate biosynthesis; dTDP-L-rhamnose biosynthesis.</text>
</comment>
<comment type="subunit">
    <text evidence="7">Homodimer.</text>
</comment>
<reference evidence="8 9" key="1">
    <citation type="journal article" date="2019" name="Nat. Med.">
        <title>A library of human gut bacterial isolates paired with longitudinal multiomics data enables mechanistic microbiome research.</title>
        <authorList>
            <person name="Poyet M."/>
            <person name="Groussin M."/>
            <person name="Gibbons S.M."/>
            <person name="Avila-Pacheco J."/>
            <person name="Jiang X."/>
            <person name="Kearney S.M."/>
            <person name="Perrotta A.R."/>
            <person name="Berdy B."/>
            <person name="Zhao S."/>
            <person name="Lieberman T.D."/>
            <person name="Swanson P.K."/>
            <person name="Smith M."/>
            <person name="Roesemann S."/>
            <person name="Alexander J.E."/>
            <person name="Rich S.A."/>
            <person name="Livny J."/>
            <person name="Vlamakis H."/>
            <person name="Clish C."/>
            <person name="Bullock K."/>
            <person name="Deik A."/>
            <person name="Scott J."/>
            <person name="Pierce K.A."/>
            <person name="Xavier R.J."/>
            <person name="Alm E.J."/>
        </authorList>
    </citation>
    <scope>NUCLEOTIDE SEQUENCE [LARGE SCALE GENOMIC DNA]</scope>
    <source>
        <strain evidence="8 9">BIOML-A2</strain>
    </source>
</reference>
<evidence type="ECO:0000256" key="6">
    <source>
        <dbReference type="PIRSR" id="PIRSR600888-3"/>
    </source>
</evidence>
<keyword evidence="7 8" id="KW-0413">Isomerase</keyword>
<dbReference type="EMBL" id="WNCL01000007">
    <property type="protein sequence ID" value="MTU42726.1"/>
    <property type="molecule type" value="Genomic_DNA"/>
</dbReference>
<name>A0A6I3S1D6_9BURK</name>
<dbReference type="UniPathway" id="UPA00124"/>
<dbReference type="InterPro" id="IPR000888">
    <property type="entry name" value="RmlC-like"/>
</dbReference>
<dbReference type="GO" id="GO:0019305">
    <property type="term" value="P:dTDP-rhamnose biosynthetic process"/>
    <property type="evidence" value="ECO:0007669"/>
    <property type="project" value="UniProtKB-UniRule"/>
</dbReference>
<evidence type="ECO:0000313" key="8">
    <source>
        <dbReference type="EMBL" id="MTU42726.1"/>
    </source>
</evidence>
<dbReference type="Proteomes" id="UP000462362">
    <property type="component" value="Unassembled WGS sequence"/>
</dbReference>
<dbReference type="AlphaFoldDB" id="A0A6I3S1D6"/>
<dbReference type="RefSeq" id="WP_008811140.1">
    <property type="nucleotide sequence ID" value="NZ_CAKVUT010000121.1"/>
</dbReference>
<dbReference type="InterPro" id="IPR011051">
    <property type="entry name" value="RmlC_Cupin_sf"/>
</dbReference>
<dbReference type="CDD" id="cd00438">
    <property type="entry name" value="cupin_RmlC"/>
    <property type="match status" value="1"/>
</dbReference>
<dbReference type="EC" id="5.1.3.13" evidence="3 7"/>
<evidence type="ECO:0000256" key="7">
    <source>
        <dbReference type="RuleBase" id="RU364069"/>
    </source>
</evidence>
<dbReference type="PANTHER" id="PTHR21047">
    <property type="entry name" value="DTDP-6-DEOXY-D-GLUCOSE-3,5 EPIMERASE"/>
    <property type="match status" value="1"/>
</dbReference>
<dbReference type="GeneID" id="43349435"/>
<sequence>MQIIETPIQGLLEIQPKVFGDKRGFFLETWQKKRYEEAGIHYQFVQDNRSFSSRGTLRGLHFQKRFPQGKLVSVIFGEVFDVAVDLRRGSNTYGNWFGLVLSAEKCNQLWIPPGFAHGFYVLSETAFFEYKCTDYYHPEDEAGILWNDKDIGVDWPIPPASTVLLSEKDRNGLPFKEISFSENTL</sequence>
<dbReference type="GO" id="GO:0005829">
    <property type="term" value="C:cytosol"/>
    <property type="evidence" value="ECO:0007669"/>
    <property type="project" value="TreeGrafter"/>
</dbReference>
<evidence type="ECO:0000256" key="1">
    <source>
        <dbReference type="ARBA" id="ARBA00001298"/>
    </source>
</evidence>
<dbReference type="NCBIfam" id="TIGR01221">
    <property type="entry name" value="rmlC"/>
    <property type="match status" value="1"/>
</dbReference>
<feature type="active site" description="Proton donor" evidence="5">
    <location>
        <position position="130"/>
    </location>
</feature>
<evidence type="ECO:0000256" key="2">
    <source>
        <dbReference type="ARBA" id="ARBA00001997"/>
    </source>
</evidence>
<dbReference type="SUPFAM" id="SSF51182">
    <property type="entry name" value="RmlC-like cupins"/>
    <property type="match status" value="1"/>
</dbReference>